<protein>
    <submittedName>
        <fullName evidence="1">Uncharacterized protein</fullName>
    </submittedName>
</protein>
<name>A0ABW4XKR8_9GAMM</name>
<proteinExistence type="predicted"/>
<dbReference type="EMBL" id="JBHUHT010000004">
    <property type="protein sequence ID" value="MFD2094579.1"/>
    <property type="molecule type" value="Genomic_DNA"/>
</dbReference>
<evidence type="ECO:0000313" key="1">
    <source>
        <dbReference type="EMBL" id="MFD2094579.1"/>
    </source>
</evidence>
<gene>
    <name evidence="1" type="ORF">ACFSJ3_01160</name>
</gene>
<comment type="caution">
    <text evidence="1">The sequence shown here is derived from an EMBL/GenBank/DDBJ whole genome shotgun (WGS) entry which is preliminary data.</text>
</comment>
<dbReference type="Proteomes" id="UP001597380">
    <property type="component" value="Unassembled WGS sequence"/>
</dbReference>
<sequence length="178" mass="19211">MAVPSALACNMHGGFGSPFDHYHLGSLYDSSDVDTVRKGAAKASKFNAKQAGLRLINMDMNRLGIVLSSAESPNKISFYINLSEHQLWTRYRTSKGTTKSGYLVQLQVLPPEKESPTISTSYNVIRALQLGTISADKALDTGVLVVINDPGKDVVALLKNAFPAKDKSAQKVAAKITE</sequence>
<reference evidence="2" key="1">
    <citation type="journal article" date="2019" name="Int. J. Syst. Evol. Microbiol.">
        <title>The Global Catalogue of Microorganisms (GCM) 10K type strain sequencing project: providing services to taxonomists for standard genome sequencing and annotation.</title>
        <authorList>
            <consortium name="The Broad Institute Genomics Platform"/>
            <consortium name="The Broad Institute Genome Sequencing Center for Infectious Disease"/>
            <person name="Wu L."/>
            <person name="Ma J."/>
        </authorList>
    </citation>
    <scope>NUCLEOTIDE SEQUENCE [LARGE SCALE GENOMIC DNA]</scope>
    <source>
        <strain evidence="2">CGMCC 1.10992</strain>
    </source>
</reference>
<evidence type="ECO:0000313" key="2">
    <source>
        <dbReference type="Proteomes" id="UP001597380"/>
    </source>
</evidence>
<dbReference type="RefSeq" id="WP_345338746.1">
    <property type="nucleotide sequence ID" value="NZ_BAABLI010000007.1"/>
</dbReference>
<keyword evidence="2" id="KW-1185">Reference proteome</keyword>
<organism evidence="1 2">
    <name type="scientific">Corallincola platygyrae</name>
    <dbReference type="NCBI Taxonomy" id="1193278"/>
    <lineage>
        <taxon>Bacteria</taxon>
        <taxon>Pseudomonadati</taxon>
        <taxon>Pseudomonadota</taxon>
        <taxon>Gammaproteobacteria</taxon>
        <taxon>Alteromonadales</taxon>
        <taxon>Psychromonadaceae</taxon>
        <taxon>Corallincola</taxon>
    </lineage>
</organism>
<accession>A0ABW4XKR8</accession>